<evidence type="ECO:0000313" key="14">
    <source>
        <dbReference type="EMBL" id="MCF2533872.1"/>
    </source>
</evidence>
<comment type="function">
    <text evidence="7">Catalyzes the dehydrogenation at the alpha-beta position of ACP-bound acyl chains. This results in the introduction of a double bond in the lipidic chain, which is further transferred to the epsilon-amino group of lysine residue in the mycobactin core by MbtK.</text>
</comment>
<evidence type="ECO:0000256" key="5">
    <source>
        <dbReference type="ARBA" id="ARBA00022827"/>
    </source>
</evidence>
<comment type="similarity">
    <text evidence="3 10">Belongs to the acyl-CoA dehydrogenase family.</text>
</comment>
<evidence type="ECO:0000259" key="13">
    <source>
        <dbReference type="Pfam" id="PF02771"/>
    </source>
</evidence>
<evidence type="ECO:0000256" key="3">
    <source>
        <dbReference type="ARBA" id="ARBA00009347"/>
    </source>
</evidence>
<evidence type="ECO:0000256" key="9">
    <source>
        <dbReference type="ARBA" id="ARBA00042660"/>
    </source>
</evidence>
<comment type="caution">
    <text evidence="14">The sequence shown here is derived from an EMBL/GenBank/DDBJ whole genome shotgun (WGS) entry which is preliminary data.</text>
</comment>
<dbReference type="PANTHER" id="PTHR48083">
    <property type="entry name" value="MEDIUM-CHAIN SPECIFIC ACYL-COA DEHYDROGENASE, MITOCHONDRIAL-RELATED"/>
    <property type="match status" value="1"/>
</dbReference>
<evidence type="ECO:0000256" key="7">
    <source>
        <dbReference type="ARBA" id="ARBA00037085"/>
    </source>
</evidence>
<dbReference type="PANTHER" id="PTHR48083:SF20">
    <property type="entry name" value="LONG-CHAIN SPECIFIC ACYL-COA DEHYDROGENASE, MITOCHONDRIAL"/>
    <property type="match status" value="1"/>
</dbReference>
<dbReference type="FunFam" id="1.20.140.10:FF:000001">
    <property type="entry name" value="Acyl-CoA dehydrogenase"/>
    <property type="match status" value="1"/>
</dbReference>
<dbReference type="InterPro" id="IPR006091">
    <property type="entry name" value="Acyl-CoA_Oxase/DH_mid-dom"/>
</dbReference>
<dbReference type="InterPro" id="IPR009100">
    <property type="entry name" value="AcylCoA_DH/oxidase_NM_dom_sf"/>
</dbReference>
<keyword evidence="5 10" id="KW-0274">FAD</keyword>
<evidence type="ECO:0000256" key="10">
    <source>
        <dbReference type="RuleBase" id="RU362125"/>
    </source>
</evidence>
<dbReference type="InterPro" id="IPR009075">
    <property type="entry name" value="AcylCo_DH/oxidase_C"/>
</dbReference>
<evidence type="ECO:0000256" key="4">
    <source>
        <dbReference type="ARBA" id="ARBA00022630"/>
    </source>
</evidence>
<dbReference type="Pfam" id="PF02770">
    <property type="entry name" value="Acyl-CoA_dh_M"/>
    <property type="match status" value="1"/>
</dbReference>
<organism evidence="14 15">
    <name type="scientific">Yinghuangia soli</name>
    <dbReference type="NCBI Taxonomy" id="2908204"/>
    <lineage>
        <taxon>Bacteria</taxon>
        <taxon>Bacillati</taxon>
        <taxon>Actinomycetota</taxon>
        <taxon>Actinomycetes</taxon>
        <taxon>Kitasatosporales</taxon>
        <taxon>Streptomycetaceae</taxon>
        <taxon>Yinghuangia</taxon>
    </lineage>
</organism>
<accession>A0AA41Q9R0</accession>
<dbReference type="InterPro" id="IPR037069">
    <property type="entry name" value="AcylCoA_DH/ox_N_sf"/>
</dbReference>
<name>A0AA41Q9R0_9ACTN</name>
<keyword evidence="4 10" id="KW-0285">Flavoprotein</keyword>
<evidence type="ECO:0000259" key="11">
    <source>
        <dbReference type="Pfam" id="PF00441"/>
    </source>
</evidence>
<dbReference type="InterPro" id="IPR050741">
    <property type="entry name" value="Acyl-CoA_dehydrogenase"/>
</dbReference>
<dbReference type="InterPro" id="IPR046373">
    <property type="entry name" value="Acyl-CoA_Oxase/DH_mid-dom_sf"/>
</dbReference>
<dbReference type="GO" id="GO:0005737">
    <property type="term" value="C:cytoplasm"/>
    <property type="evidence" value="ECO:0007669"/>
    <property type="project" value="TreeGrafter"/>
</dbReference>
<dbReference type="InterPro" id="IPR036250">
    <property type="entry name" value="AcylCo_DH-like_C"/>
</dbReference>
<dbReference type="PROSITE" id="PS00073">
    <property type="entry name" value="ACYL_COA_DH_2"/>
    <property type="match status" value="1"/>
</dbReference>
<reference evidence="14" key="1">
    <citation type="submission" date="2022-01" db="EMBL/GenBank/DDBJ databases">
        <title>Genome-Based Taxonomic Classification of the Phylum Actinobacteria.</title>
        <authorList>
            <person name="Gao Y."/>
        </authorList>
    </citation>
    <scope>NUCLEOTIDE SEQUENCE</scope>
    <source>
        <strain evidence="14">KLBMP 8922</strain>
    </source>
</reference>
<comment type="cofactor">
    <cofactor evidence="1 10">
        <name>FAD</name>
        <dbReference type="ChEBI" id="CHEBI:57692"/>
    </cofactor>
</comment>
<dbReference type="Gene3D" id="1.10.540.10">
    <property type="entry name" value="Acyl-CoA dehydrogenase/oxidase, N-terminal domain"/>
    <property type="match status" value="1"/>
</dbReference>
<keyword evidence="15" id="KW-1185">Reference proteome</keyword>
<dbReference type="PIRSF" id="PIRSF016578">
    <property type="entry name" value="HsaA"/>
    <property type="match status" value="1"/>
</dbReference>
<gene>
    <name evidence="14" type="ORF">LZ495_42560</name>
</gene>
<dbReference type="AlphaFoldDB" id="A0AA41Q9R0"/>
<keyword evidence="6 10" id="KW-0560">Oxidoreductase</keyword>
<dbReference type="GO" id="GO:0050660">
    <property type="term" value="F:flavin adenine dinucleotide binding"/>
    <property type="evidence" value="ECO:0007669"/>
    <property type="project" value="InterPro"/>
</dbReference>
<protein>
    <recommendedName>
        <fullName evidence="8">Acyl-[acyl-carrier-protein] dehydrogenase MbtN</fullName>
    </recommendedName>
    <alternativeName>
        <fullName evidence="9">Mycobactin synthase protein N</fullName>
    </alternativeName>
</protein>
<dbReference type="GO" id="GO:0033539">
    <property type="term" value="P:fatty acid beta-oxidation using acyl-CoA dehydrogenase"/>
    <property type="evidence" value="ECO:0007669"/>
    <property type="project" value="TreeGrafter"/>
</dbReference>
<feature type="domain" description="Acyl-CoA dehydrogenase/oxidase N-terminal" evidence="13">
    <location>
        <begin position="7"/>
        <end position="119"/>
    </location>
</feature>
<dbReference type="InterPro" id="IPR013786">
    <property type="entry name" value="AcylCoA_DH/ox_N"/>
</dbReference>
<dbReference type="Proteomes" id="UP001165378">
    <property type="component" value="Unassembled WGS sequence"/>
</dbReference>
<proteinExistence type="inferred from homology"/>
<sequence length="385" mass="42014">MRRTVFNEDHEAFRLTVRDFLAKEVAPYREGWDREGVVPRELYRKLGDLGYFGIEVPEEYGGAGVDSFKYHAVLTEETARIGAVLGATQVHTTLVLPYLLQFATLEQKQRWLPGFVTGEIMTAIAMTEPGTGSDLSAIRTTAKRSDDGSHYVLNGAKTFITGGGQADLVLVVCRTSPPDPADRRAGLSILCVDTRSQGFQVGRKLDKIGLRCQDTVELSFTDVKVPVQDLLGEEGRAFGYLTHNLVRERLGVAMGGYATAAAAVRFAREYVADRTVFGTPVASFQNTKFVLAECAAEVTALEALVDKALDLYDSGGLTPADAAKAKLFGTEVAARVIDKCLQLHGGYGYMLEYPIARLYADTRVTRIYAGTSEVMKTIIAKDMGL</sequence>
<evidence type="ECO:0000313" key="15">
    <source>
        <dbReference type="Proteomes" id="UP001165378"/>
    </source>
</evidence>
<dbReference type="InterPro" id="IPR006089">
    <property type="entry name" value="Acyl-CoA_DH_CS"/>
</dbReference>
<dbReference type="Gene3D" id="2.40.110.10">
    <property type="entry name" value="Butyryl-CoA Dehydrogenase, subunit A, domain 2"/>
    <property type="match status" value="1"/>
</dbReference>
<dbReference type="GO" id="GO:0003995">
    <property type="term" value="F:acyl-CoA dehydrogenase activity"/>
    <property type="evidence" value="ECO:0007669"/>
    <property type="project" value="InterPro"/>
</dbReference>
<dbReference type="RefSeq" id="WP_235058635.1">
    <property type="nucleotide sequence ID" value="NZ_JAKFHA010000063.1"/>
</dbReference>
<evidence type="ECO:0000256" key="1">
    <source>
        <dbReference type="ARBA" id="ARBA00001974"/>
    </source>
</evidence>
<dbReference type="SUPFAM" id="SSF47203">
    <property type="entry name" value="Acyl-CoA dehydrogenase C-terminal domain-like"/>
    <property type="match status" value="1"/>
</dbReference>
<dbReference type="Pfam" id="PF00441">
    <property type="entry name" value="Acyl-CoA_dh_1"/>
    <property type="match status" value="1"/>
</dbReference>
<comment type="pathway">
    <text evidence="2">Siderophore biosynthesis; mycobactin biosynthesis.</text>
</comment>
<dbReference type="Pfam" id="PF02771">
    <property type="entry name" value="Acyl-CoA_dh_N"/>
    <property type="match status" value="1"/>
</dbReference>
<evidence type="ECO:0000256" key="6">
    <source>
        <dbReference type="ARBA" id="ARBA00023002"/>
    </source>
</evidence>
<dbReference type="FunFam" id="1.10.540.10:FF:000009">
    <property type="entry name" value="Probable acyl-CoA dehydrogenase"/>
    <property type="match status" value="1"/>
</dbReference>
<dbReference type="EMBL" id="JAKFHA010000063">
    <property type="protein sequence ID" value="MCF2533872.1"/>
    <property type="molecule type" value="Genomic_DNA"/>
</dbReference>
<dbReference type="FunFam" id="2.40.110.10:FF:000002">
    <property type="entry name" value="Acyl-CoA dehydrogenase fadE12"/>
    <property type="match status" value="1"/>
</dbReference>
<evidence type="ECO:0000256" key="2">
    <source>
        <dbReference type="ARBA" id="ARBA00005102"/>
    </source>
</evidence>
<evidence type="ECO:0000259" key="12">
    <source>
        <dbReference type="Pfam" id="PF02770"/>
    </source>
</evidence>
<dbReference type="SUPFAM" id="SSF56645">
    <property type="entry name" value="Acyl-CoA dehydrogenase NM domain-like"/>
    <property type="match status" value="1"/>
</dbReference>
<feature type="domain" description="Acyl-CoA dehydrogenase/oxidase C-terminal" evidence="11">
    <location>
        <begin position="238"/>
        <end position="383"/>
    </location>
</feature>
<feature type="domain" description="Acyl-CoA oxidase/dehydrogenase middle" evidence="12">
    <location>
        <begin position="123"/>
        <end position="223"/>
    </location>
</feature>
<dbReference type="Gene3D" id="1.20.140.10">
    <property type="entry name" value="Butyryl-CoA Dehydrogenase, subunit A, domain 3"/>
    <property type="match status" value="1"/>
</dbReference>
<evidence type="ECO:0000256" key="8">
    <source>
        <dbReference type="ARBA" id="ARBA00040394"/>
    </source>
</evidence>